<dbReference type="Pfam" id="PF02698">
    <property type="entry name" value="DUF218"/>
    <property type="match status" value="1"/>
</dbReference>
<name>A0ABX3X3P6_9BRAD</name>
<dbReference type="PANTHER" id="PTHR30336">
    <property type="entry name" value="INNER MEMBRANE PROTEIN, PROBABLE PERMEASE"/>
    <property type="match status" value="1"/>
</dbReference>
<sequence>MYFVLSKTVGKLLLLPNFFFLIGILGLALLITRYSRFGNRLVLGAFGALVICGLLPIGAAMLMPLENRYPVWSLTPEAPTGIVVLGGGIDEYLSEERGETIPDKAFTRIIAAAKLARRYSNARVIYTGGSSNLTGNNIREADYAAQAFEDLGISKSRIEIERDARNTAENAVLAKAMASPKQGERWLLVTSAYHMPRSIELFRKVRFVVEPVPTDWQTGAKAFWRLDPLKRLGQLKIASREWIGLAVLWITGNAIFTAPW</sequence>
<dbReference type="InterPro" id="IPR014729">
    <property type="entry name" value="Rossmann-like_a/b/a_fold"/>
</dbReference>
<evidence type="ECO:0000313" key="4">
    <source>
        <dbReference type="Proteomes" id="UP000193884"/>
    </source>
</evidence>
<dbReference type="InterPro" id="IPR051599">
    <property type="entry name" value="Cell_Envelope_Assoc"/>
</dbReference>
<feature type="domain" description="DUF218" evidence="2">
    <location>
        <begin position="81"/>
        <end position="244"/>
    </location>
</feature>
<proteinExistence type="predicted"/>
<dbReference type="Proteomes" id="UP000193884">
    <property type="component" value="Unassembled WGS sequence"/>
</dbReference>
<keyword evidence="1" id="KW-0812">Transmembrane</keyword>
<accession>A0ABX3X3P6</accession>
<dbReference type="InterPro" id="IPR003848">
    <property type="entry name" value="DUF218"/>
</dbReference>
<protein>
    <recommendedName>
        <fullName evidence="2">DUF218 domain-containing protein</fullName>
    </recommendedName>
</protein>
<dbReference type="Gene3D" id="3.40.50.620">
    <property type="entry name" value="HUPs"/>
    <property type="match status" value="1"/>
</dbReference>
<evidence type="ECO:0000313" key="3">
    <source>
        <dbReference type="EMBL" id="OSJ28038.1"/>
    </source>
</evidence>
<keyword evidence="4" id="KW-1185">Reference proteome</keyword>
<reference evidence="3 4" key="1">
    <citation type="submission" date="2017-03" db="EMBL/GenBank/DDBJ databases">
        <title>Whole genome sequences of fourteen strains of Bradyrhizobium canariense and one strain of Bradyrhizobium japonicum isolated from Lupinus (Papilionoideae: Genisteae) species in Algeria.</title>
        <authorList>
            <person name="Crovadore J."/>
            <person name="Chekireb D."/>
            <person name="Brachmann A."/>
            <person name="Chablais R."/>
            <person name="Cochard B."/>
            <person name="Lefort F."/>
        </authorList>
    </citation>
    <scope>NUCLEOTIDE SEQUENCE [LARGE SCALE GENOMIC DNA]</scope>
    <source>
        <strain evidence="3 4">UBMAN05</strain>
    </source>
</reference>
<dbReference type="CDD" id="cd06259">
    <property type="entry name" value="YdcF-like"/>
    <property type="match status" value="1"/>
</dbReference>
<evidence type="ECO:0000259" key="2">
    <source>
        <dbReference type="Pfam" id="PF02698"/>
    </source>
</evidence>
<organism evidence="3 4">
    <name type="scientific">Bradyrhizobium canariense</name>
    <dbReference type="NCBI Taxonomy" id="255045"/>
    <lineage>
        <taxon>Bacteria</taxon>
        <taxon>Pseudomonadati</taxon>
        <taxon>Pseudomonadota</taxon>
        <taxon>Alphaproteobacteria</taxon>
        <taxon>Hyphomicrobiales</taxon>
        <taxon>Nitrobacteraceae</taxon>
        <taxon>Bradyrhizobium</taxon>
    </lineage>
</organism>
<feature type="transmembrane region" description="Helical" evidence="1">
    <location>
        <begin position="43"/>
        <end position="65"/>
    </location>
</feature>
<comment type="caution">
    <text evidence="3">The sequence shown here is derived from an EMBL/GenBank/DDBJ whole genome shotgun (WGS) entry which is preliminary data.</text>
</comment>
<feature type="transmembrane region" description="Helical" evidence="1">
    <location>
        <begin position="12"/>
        <end position="31"/>
    </location>
</feature>
<dbReference type="PANTHER" id="PTHR30336:SF4">
    <property type="entry name" value="ENVELOPE BIOGENESIS FACTOR ELYC"/>
    <property type="match status" value="1"/>
</dbReference>
<dbReference type="RefSeq" id="WP_085384684.1">
    <property type="nucleotide sequence ID" value="NZ_NAFJ01000147.1"/>
</dbReference>
<keyword evidence="1" id="KW-1133">Transmembrane helix</keyword>
<keyword evidence="1" id="KW-0472">Membrane</keyword>
<dbReference type="EMBL" id="NAFK01000162">
    <property type="protein sequence ID" value="OSJ28038.1"/>
    <property type="molecule type" value="Genomic_DNA"/>
</dbReference>
<gene>
    <name evidence="3" type="ORF">BST63_17840</name>
</gene>
<evidence type="ECO:0000256" key="1">
    <source>
        <dbReference type="SAM" id="Phobius"/>
    </source>
</evidence>